<reference evidence="7" key="1">
    <citation type="submission" date="2020-11" db="EMBL/GenBank/DDBJ databases">
        <authorList>
            <person name="Tran Van P."/>
        </authorList>
    </citation>
    <scope>NUCLEOTIDE SEQUENCE</scope>
</reference>
<dbReference type="SUPFAM" id="SSF103473">
    <property type="entry name" value="MFS general substrate transporter"/>
    <property type="match status" value="4"/>
</dbReference>
<evidence type="ECO:0000256" key="1">
    <source>
        <dbReference type="ARBA" id="ARBA00004141"/>
    </source>
</evidence>
<keyword evidence="4 6" id="KW-0472">Membrane</keyword>
<feature type="transmembrane region" description="Helical" evidence="6">
    <location>
        <begin position="61"/>
        <end position="81"/>
    </location>
</feature>
<dbReference type="InterPro" id="IPR036259">
    <property type="entry name" value="MFS_trans_sf"/>
</dbReference>
<feature type="transmembrane region" description="Helical" evidence="6">
    <location>
        <begin position="373"/>
        <end position="394"/>
    </location>
</feature>
<dbReference type="AlphaFoldDB" id="A0A7R8VQ06"/>
<dbReference type="GO" id="GO:0020037">
    <property type="term" value="F:heme binding"/>
    <property type="evidence" value="ECO:0007669"/>
    <property type="project" value="TreeGrafter"/>
</dbReference>
<dbReference type="GO" id="GO:0015232">
    <property type="term" value="F:heme transmembrane transporter activity"/>
    <property type="evidence" value="ECO:0007669"/>
    <property type="project" value="TreeGrafter"/>
</dbReference>
<organism evidence="7">
    <name type="scientific">Timema douglasi</name>
    <name type="common">Walking stick</name>
    <dbReference type="NCBI Taxonomy" id="61478"/>
    <lineage>
        <taxon>Eukaryota</taxon>
        <taxon>Metazoa</taxon>
        <taxon>Ecdysozoa</taxon>
        <taxon>Arthropoda</taxon>
        <taxon>Hexapoda</taxon>
        <taxon>Insecta</taxon>
        <taxon>Pterygota</taxon>
        <taxon>Neoptera</taxon>
        <taxon>Polyneoptera</taxon>
        <taxon>Phasmatodea</taxon>
        <taxon>Timematodea</taxon>
        <taxon>Timematoidea</taxon>
        <taxon>Timematidae</taxon>
        <taxon>Timema</taxon>
    </lineage>
</organism>
<feature type="transmembrane region" description="Helical" evidence="6">
    <location>
        <begin position="193"/>
        <end position="218"/>
    </location>
</feature>
<evidence type="ECO:0000313" key="7">
    <source>
        <dbReference type="EMBL" id="CAD7201540.1"/>
    </source>
</evidence>
<dbReference type="GO" id="GO:0016020">
    <property type="term" value="C:membrane"/>
    <property type="evidence" value="ECO:0007669"/>
    <property type="project" value="UniProtKB-SubCell"/>
</dbReference>
<sequence>MINGLVAKPALQEVQVFKKRWLMLLLFVICSTCNAAHWVQFSIISNIVTRYYGVSTLAIDWTSMVYMAAYIPLVLPAAWLLDKKVLLLQYVGKWSFPDRQVGPGEKFQMYLPVNMSAINTFLNVACLYVGKWSLPDRQVGPGEKFQMYLPVNMSAINTFLNYVGKWSLPDRQVGPGVKFQMSVPVNTSAIDTFLNVACLVIGLRLTLICGAIFMTAGSWIKVASVSPDRFYVAFIGQIFVGAAQIFILGVPARLAAVWFGPTQVSTATSIGVFGNQVRISRPSLLIICPDKKGKRDEFETDELLLSTTRGAELRVTRCVDSSISIPSSLLSEPELIHKAPPVPPSPAQASIKCQEDKSSYVKSLKALAGNKNFLLLLASYGINVGVFYAVSTLLNQVLLLHFKNCDFVEVMTAQFGLRDITILANSRHCESNSALSLPGSTAFLSTPSYVRMRTTVKYHVVGTNAQKDGGLIGLTMVLAGVAGSVIGGVVLDKTHKFKPTTMVVYCMALVGMVGYTFTLQLGYISLVFVTGAFLGTVSYYPFGLYALSTNYSNGLGIGKVELQEVNPHLRGGRVENHLGKTNPSSRNRDSNLDLPVLCSRAQHDKRVSQLRHRGGFFMTGYLGIGYEFAAELTYPEPEGTSSGIMNAASEIFGVTFTLIAGEVLEVWGDLVTNVTLTGLLTVGLVMTVLIRGKDLRRQAAGKPVVQPSEMEMLNMGSRGEA</sequence>
<evidence type="ECO:0000256" key="3">
    <source>
        <dbReference type="ARBA" id="ARBA00022989"/>
    </source>
</evidence>
<evidence type="ECO:0000256" key="4">
    <source>
        <dbReference type="ARBA" id="ARBA00023136"/>
    </source>
</evidence>
<dbReference type="GO" id="GO:0097037">
    <property type="term" value="P:heme export"/>
    <property type="evidence" value="ECO:0007669"/>
    <property type="project" value="TreeGrafter"/>
</dbReference>
<keyword evidence="3 6" id="KW-1133">Transmembrane helix</keyword>
<feature type="transmembrane region" description="Helical" evidence="6">
    <location>
        <begin position="21"/>
        <end position="41"/>
    </location>
</feature>
<gene>
    <name evidence="7" type="ORF">TDIB3V08_LOCUS7737</name>
</gene>
<name>A0A7R8VQ06_TIMDO</name>
<feature type="transmembrane region" description="Helical" evidence="6">
    <location>
        <begin position="230"/>
        <end position="249"/>
    </location>
</feature>
<proteinExistence type="predicted"/>
<comment type="subcellular location">
    <subcellularLocation>
        <location evidence="1">Membrane</location>
        <topology evidence="1">Multi-pass membrane protein</topology>
    </subcellularLocation>
</comment>
<feature type="transmembrane region" description="Helical" evidence="6">
    <location>
        <begin position="670"/>
        <end position="690"/>
    </location>
</feature>
<evidence type="ECO:0000256" key="5">
    <source>
        <dbReference type="SAM" id="MobiDB-lite"/>
    </source>
</evidence>
<feature type="transmembrane region" description="Helical" evidence="6">
    <location>
        <begin position="503"/>
        <end position="521"/>
    </location>
</feature>
<feature type="transmembrane region" description="Helical" evidence="6">
    <location>
        <begin position="527"/>
        <end position="547"/>
    </location>
</feature>
<feature type="transmembrane region" description="Helical" evidence="6">
    <location>
        <begin position="471"/>
        <end position="491"/>
    </location>
</feature>
<protein>
    <submittedName>
        <fullName evidence="7">Uncharacterized protein</fullName>
    </submittedName>
</protein>
<dbReference type="InterPro" id="IPR049680">
    <property type="entry name" value="FLVCR1-2_SLC49-like"/>
</dbReference>
<evidence type="ECO:0000256" key="2">
    <source>
        <dbReference type="ARBA" id="ARBA00022692"/>
    </source>
</evidence>
<evidence type="ECO:0000256" key="6">
    <source>
        <dbReference type="SAM" id="Phobius"/>
    </source>
</evidence>
<accession>A0A7R8VQ06</accession>
<keyword evidence="2 6" id="KW-0812">Transmembrane</keyword>
<feature type="region of interest" description="Disordered" evidence="5">
    <location>
        <begin position="572"/>
        <end position="592"/>
    </location>
</feature>
<dbReference type="EMBL" id="OA568454">
    <property type="protein sequence ID" value="CAD7201540.1"/>
    <property type="molecule type" value="Genomic_DNA"/>
</dbReference>
<dbReference type="PANTHER" id="PTHR10924:SF4">
    <property type="entry name" value="GH15861P"/>
    <property type="match status" value="1"/>
</dbReference>
<dbReference type="PANTHER" id="PTHR10924">
    <property type="entry name" value="MAJOR FACILITATOR SUPERFAMILY PROTEIN-RELATED"/>
    <property type="match status" value="1"/>
</dbReference>